<protein>
    <recommendedName>
        <fullName evidence="2">DUF883 domain-containing protein</fullName>
    </recommendedName>
</protein>
<dbReference type="Pfam" id="PF19029">
    <property type="entry name" value="DUF883_C"/>
    <property type="match status" value="1"/>
</dbReference>
<organism evidence="3 4">
    <name type="scientific">Gemmobacter aquaticus</name>
    <dbReference type="NCBI Taxonomy" id="490185"/>
    <lineage>
        <taxon>Bacteria</taxon>
        <taxon>Pseudomonadati</taxon>
        <taxon>Pseudomonadota</taxon>
        <taxon>Alphaproteobacteria</taxon>
        <taxon>Rhodobacterales</taxon>
        <taxon>Paracoccaceae</taxon>
        <taxon>Gemmobacter</taxon>
    </lineage>
</organism>
<comment type="caution">
    <text evidence="3">The sequence shown here is derived from an EMBL/GenBank/DDBJ whole genome shotgun (WGS) entry which is preliminary data.</text>
</comment>
<proteinExistence type="predicted"/>
<dbReference type="EMBL" id="BMLP01000001">
    <property type="protein sequence ID" value="GGO29143.1"/>
    <property type="molecule type" value="Genomic_DNA"/>
</dbReference>
<evidence type="ECO:0000313" key="3">
    <source>
        <dbReference type="EMBL" id="GGO29143.1"/>
    </source>
</evidence>
<name>A0A917YK49_9RHOB</name>
<keyword evidence="1" id="KW-1133">Transmembrane helix</keyword>
<reference evidence="3 4" key="1">
    <citation type="journal article" date="2014" name="Int. J. Syst. Evol. Microbiol.">
        <title>Complete genome sequence of Corynebacterium casei LMG S-19264T (=DSM 44701T), isolated from a smear-ripened cheese.</title>
        <authorList>
            <consortium name="US DOE Joint Genome Institute (JGI-PGF)"/>
            <person name="Walter F."/>
            <person name="Albersmeier A."/>
            <person name="Kalinowski J."/>
            <person name="Ruckert C."/>
        </authorList>
    </citation>
    <scope>NUCLEOTIDE SEQUENCE [LARGE SCALE GENOMIC DNA]</scope>
    <source>
        <strain evidence="3 4">CGMCC 1.7029</strain>
    </source>
</reference>
<keyword evidence="1" id="KW-0812">Transmembrane</keyword>
<dbReference type="InterPro" id="IPR043605">
    <property type="entry name" value="DUF883_C"/>
</dbReference>
<gene>
    <name evidence="3" type="ORF">GCM10010991_12720</name>
</gene>
<accession>A0A917YK49</accession>
<dbReference type="Proteomes" id="UP000598196">
    <property type="component" value="Unassembled WGS sequence"/>
</dbReference>
<feature type="domain" description="DUF883" evidence="2">
    <location>
        <begin position="81"/>
        <end position="110"/>
    </location>
</feature>
<dbReference type="Gene3D" id="1.20.120.20">
    <property type="entry name" value="Apolipoprotein"/>
    <property type="match status" value="1"/>
</dbReference>
<keyword evidence="1" id="KW-0472">Membrane</keyword>
<dbReference type="RefSeq" id="WP_146285008.1">
    <property type="nucleotide sequence ID" value="NZ_BMLP01000001.1"/>
</dbReference>
<evidence type="ECO:0000313" key="4">
    <source>
        <dbReference type="Proteomes" id="UP000598196"/>
    </source>
</evidence>
<keyword evidence="4" id="KW-1185">Reference proteome</keyword>
<dbReference type="AlphaFoldDB" id="A0A917YK49"/>
<feature type="transmembrane region" description="Helical" evidence="1">
    <location>
        <begin position="90"/>
        <end position="108"/>
    </location>
</feature>
<sequence>MARQPRTTEETPEAAAPDLAAQIAELRRELSGIVEALAHEAGNRSAAFAEKVGAEAEHLKTEAEAAAAAARARLDAQAEEARACVRANPLTAIGIAAVAGLIFGLIFGRR</sequence>
<evidence type="ECO:0000256" key="1">
    <source>
        <dbReference type="SAM" id="Phobius"/>
    </source>
</evidence>
<evidence type="ECO:0000259" key="2">
    <source>
        <dbReference type="Pfam" id="PF19029"/>
    </source>
</evidence>